<accession>A0A7S3QVG2</accession>
<proteinExistence type="predicted"/>
<feature type="region of interest" description="Disordered" evidence="1">
    <location>
        <begin position="1"/>
        <end position="69"/>
    </location>
</feature>
<gene>
    <name evidence="2" type="ORF">DTER00134_LOCUS9514</name>
</gene>
<dbReference type="AlphaFoldDB" id="A0A7S3QVG2"/>
<organism evidence="2">
    <name type="scientific">Dunaliella tertiolecta</name>
    <name type="common">Green alga</name>
    <dbReference type="NCBI Taxonomy" id="3047"/>
    <lineage>
        <taxon>Eukaryota</taxon>
        <taxon>Viridiplantae</taxon>
        <taxon>Chlorophyta</taxon>
        <taxon>core chlorophytes</taxon>
        <taxon>Chlorophyceae</taxon>
        <taxon>CS clade</taxon>
        <taxon>Chlamydomonadales</taxon>
        <taxon>Dunaliellaceae</taxon>
        <taxon>Dunaliella</taxon>
    </lineage>
</organism>
<dbReference type="EMBL" id="HBIP01016296">
    <property type="protein sequence ID" value="CAE0494441.1"/>
    <property type="molecule type" value="Transcribed_RNA"/>
</dbReference>
<sequence length="135" mass="14875">MPLGGTLKLKSGETLTQAQGVKKKKSKPKKKELPEGEEDHAGGQQGEGEAGPSQAQRQPPVNPAAVNLMSGKTYEEDFVYETERMKTGKVRTTAWGATYRKPMEIPHGYTHKITGKTAEERLDLRSTTKADKFCK</sequence>
<name>A0A7S3QVG2_DUNTE</name>
<feature type="compositionally biased region" description="Basic residues" evidence="1">
    <location>
        <begin position="21"/>
        <end position="30"/>
    </location>
</feature>
<protein>
    <submittedName>
        <fullName evidence="2">Uncharacterized protein</fullName>
    </submittedName>
</protein>
<evidence type="ECO:0000313" key="2">
    <source>
        <dbReference type="EMBL" id="CAE0494441.1"/>
    </source>
</evidence>
<reference evidence="2" key="1">
    <citation type="submission" date="2021-01" db="EMBL/GenBank/DDBJ databases">
        <authorList>
            <person name="Corre E."/>
            <person name="Pelletier E."/>
            <person name="Niang G."/>
            <person name="Scheremetjew M."/>
            <person name="Finn R."/>
            <person name="Kale V."/>
            <person name="Holt S."/>
            <person name="Cochrane G."/>
            <person name="Meng A."/>
            <person name="Brown T."/>
            <person name="Cohen L."/>
        </authorList>
    </citation>
    <scope>NUCLEOTIDE SEQUENCE</scope>
    <source>
        <strain evidence="2">CCMP1320</strain>
    </source>
</reference>
<evidence type="ECO:0000256" key="1">
    <source>
        <dbReference type="SAM" id="MobiDB-lite"/>
    </source>
</evidence>